<accession>A0A1R2BMI2</accession>
<dbReference type="PANTHER" id="PTHR46691">
    <property type="entry name" value="HIGH MOBILITY GROUP B PROTEIN 9"/>
    <property type="match status" value="1"/>
</dbReference>
<dbReference type="InterPro" id="IPR016024">
    <property type="entry name" value="ARM-type_fold"/>
</dbReference>
<dbReference type="SMART" id="SM00501">
    <property type="entry name" value="BRIGHT"/>
    <property type="match status" value="1"/>
</dbReference>
<dbReference type="AlphaFoldDB" id="A0A1R2BMI2"/>
<dbReference type="PANTHER" id="PTHR46691:SF1">
    <property type="entry name" value="AT-RICH INTERACTIVE DOMAIN-CONTAINING PROTEIN 2"/>
    <property type="match status" value="1"/>
</dbReference>
<dbReference type="CDD" id="cd16100">
    <property type="entry name" value="ARID"/>
    <property type="match status" value="1"/>
</dbReference>
<feature type="domain" description="ARID" evidence="2">
    <location>
        <begin position="1"/>
        <end position="89"/>
    </location>
</feature>
<evidence type="ECO:0000313" key="3">
    <source>
        <dbReference type="EMBL" id="OMJ77982.1"/>
    </source>
</evidence>
<keyword evidence="4" id="KW-1185">Reference proteome</keyword>
<organism evidence="3 4">
    <name type="scientific">Stentor coeruleus</name>
    <dbReference type="NCBI Taxonomy" id="5963"/>
    <lineage>
        <taxon>Eukaryota</taxon>
        <taxon>Sar</taxon>
        <taxon>Alveolata</taxon>
        <taxon>Ciliophora</taxon>
        <taxon>Postciliodesmatophora</taxon>
        <taxon>Heterotrichea</taxon>
        <taxon>Heterotrichida</taxon>
        <taxon>Stentoridae</taxon>
        <taxon>Stentor</taxon>
    </lineage>
</organism>
<dbReference type="Pfam" id="PF01388">
    <property type="entry name" value="ARID"/>
    <property type="match status" value="1"/>
</dbReference>
<dbReference type="InterPro" id="IPR011989">
    <property type="entry name" value="ARM-like"/>
</dbReference>
<dbReference type="SUPFAM" id="SSF48371">
    <property type="entry name" value="ARM repeat"/>
    <property type="match status" value="1"/>
</dbReference>
<keyword evidence="1" id="KW-0156">Chromatin regulator</keyword>
<proteinExistence type="predicted"/>
<dbReference type="Gene3D" id="1.10.150.60">
    <property type="entry name" value="ARID DNA-binding domain"/>
    <property type="match status" value="1"/>
</dbReference>
<dbReference type="EMBL" id="MPUH01000545">
    <property type="protein sequence ID" value="OMJ77982.1"/>
    <property type="molecule type" value="Genomic_DNA"/>
</dbReference>
<dbReference type="OrthoDB" id="338531at2759"/>
<dbReference type="SMART" id="SM01014">
    <property type="entry name" value="ARID"/>
    <property type="match status" value="1"/>
</dbReference>
<evidence type="ECO:0000313" key="4">
    <source>
        <dbReference type="Proteomes" id="UP000187209"/>
    </source>
</evidence>
<evidence type="ECO:0000259" key="2">
    <source>
        <dbReference type="PROSITE" id="PS51011"/>
    </source>
</evidence>
<reference evidence="3 4" key="1">
    <citation type="submission" date="2016-11" db="EMBL/GenBank/DDBJ databases">
        <title>The macronuclear genome of Stentor coeruleus: a giant cell with tiny introns.</title>
        <authorList>
            <person name="Slabodnick M."/>
            <person name="Ruby J.G."/>
            <person name="Reiff S.B."/>
            <person name="Swart E.C."/>
            <person name="Gosai S."/>
            <person name="Prabakaran S."/>
            <person name="Witkowska E."/>
            <person name="Larue G.E."/>
            <person name="Fisher S."/>
            <person name="Freeman R.M."/>
            <person name="Gunawardena J."/>
            <person name="Chu W."/>
            <person name="Stover N.A."/>
            <person name="Gregory B.D."/>
            <person name="Nowacki M."/>
            <person name="Derisi J."/>
            <person name="Roy S.W."/>
            <person name="Marshall W.F."/>
            <person name="Sood P."/>
        </authorList>
    </citation>
    <scope>NUCLEOTIDE SEQUENCE [LARGE SCALE GENOMIC DNA]</scope>
    <source>
        <strain evidence="3">WM001</strain>
    </source>
</reference>
<dbReference type="PROSITE" id="PS51011">
    <property type="entry name" value="ARID"/>
    <property type="match status" value="1"/>
</dbReference>
<evidence type="ECO:0000256" key="1">
    <source>
        <dbReference type="ARBA" id="ARBA00022853"/>
    </source>
</evidence>
<sequence>MEEFNRSLRKFYESRNETLKIPQIGGNQLDLYVLYKEVVSRGGFQQVSNNKLWKEVVSALALPSSCTSASYNLRQHYYKILYSYEQEYFFKKSDRNIPPVAGEFTTNKFTKKIRVTAPMMSNTRRMILAFESKCQTEVNWAINTLLLFSCNTVHNYILENNGLIDSVLGYLVYSMNHIPLFDEEVHIKRHRNIIGYDEVSEYMRMEQVKSILLTLRNLSMIRQNEIPLFKCSGLIETIVKVFGTIIDKEITQNCLELITNLAKHIFLQDLTNCKDLLCTLIDCMQSNLAEQAIECIRKLTLPISNEEIIELLPQIFYDELSSWLVSYTSSKDSVLEILCTLSDQSLATKVKIASAPKCLENLVKLLTSSSQTDEAEDKQAKMSAIILSNLATAPNNCKRFLPFDGELFAVAACDERISGILANVLFEIQELKR</sequence>
<dbReference type="InterPro" id="IPR001606">
    <property type="entry name" value="ARID_dom"/>
</dbReference>
<dbReference type="GO" id="GO:0006325">
    <property type="term" value="P:chromatin organization"/>
    <property type="evidence" value="ECO:0007669"/>
    <property type="project" value="UniProtKB-KW"/>
</dbReference>
<dbReference type="Gene3D" id="1.25.10.10">
    <property type="entry name" value="Leucine-rich Repeat Variant"/>
    <property type="match status" value="1"/>
</dbReference>
<name>A0A1R2BMI2_9CILI</name>
<dbReference type="SUPFAM" id="SSF46774">
    <property type="entry name" value="ARID-like"/>
    <property type="match status" value="1"/>
</dbReference>
<protein>
    <recommendedName>
        <fullName evidence="2">ARID domain-containing protein</fullName>
    </recommendedName>
</protein>
<dbReference type="GO" id="GO:0003677">
    <property type="term" value="F:DNA binding"/>
    <property type="evidence" value="ECO:0007669"/>
    <property type="project" value="InterPro"/>
</dbReference>
<comment type="caution">
    <text evidence="3">The sequence shown here is derived from an EMBL/GenBank/DDBJ whole genome shotgun (WGS) entry which is preliminary data.</text>
</comment>
<dbReference type="Proteomes" id="UP000187209">
    <property type="component" value="Unassembled WGS sequence"/>
</dbReference>
<dbReference type="InterPro" id="IPR036431">
    <property type="entry name" value="ARID_dom_sf"/>
</dbReference>
<gene>
    <name evidence="3" type="ORF">SteCoe_22303</name>
</gene>